<comment type="similarity">
    <text evidence="2">Belongs to the TMEM14 family.</text>
</comment>
<dbReference type="OrthoDB" id="5620at2759"/>
<sequence length="113" mass="11714">MNTSDLVDHLYAGVIIVGGLVGYFKAGSTMSLAAGLVFGGAAGFAAHSRNNPMLLAVSSVLALVMGSRFIQSGKIMPSGIITVLRWPWYGNPLPGTSYSLSESIDGASFCKVT</sequence>
<evidence type="ECO:0000313" key="8">
    <source>
        <dbReference type="Proteomes" id="UP000746747"/>
    </source>
</evidence>
<evidence type="ECO:0000256" key="3">
    <source>
        <dbReference type="ARBA" id="ARBA00022692"/>
    </source>
</evidence>
<accession>A0A8J2MLS1</accession>
<dbReference type="GO" id="GO:0031966">
    <property type="term" value="C:mitochondrial membrane"/>
    <property type="evidence" value="ECO:0007669"/>
    <property type="project" value="TreeGrafter"/>
</dbReference>
<dbReference type="InterPro" id="IPR044890">
    <property type="entry name" value="TMEM14_sf"/>
</dbReference>
<organism evidence="7 8">
    <name type="scientific">Cercopithifilaria johnstoni</name>
    <dbReference type="NCBI Taxonomy" id="2874296"/>
    <lineage>
        <taxon>Eukaryota</taxon>
        <taxon>Metazoa</taxon>
        <taxon>Ecdysozoa</taxon>
        <taxon>Nematoda</taxon>
        <taxon>Chromadorea</taxon>
        <taxon>Rhabditida</taxon>
        <taxon>Spirurina</taxon>
        <taxon>Spiruromorpha</taxon>
        <taxon>Filarioidea</taxon>
        <taxon>Onchocercidae</taxon>
        <taxon>Cercopithifilaria</taxon>
    </lineage>
</organism>
<dbReference type="InterPro" id="IPR005349">
    <property type="entry name" value="TMEM14"/>
</dbReference>
<proteinExistence type="inferred from homology"/>
<dbReference type="PANTHER" id="PTHR12668:SF43">
    <property type="entry name" value="TRANSMEMBRANE PROTEIN 14 HOMOLOG"/>
    <property type="match status" value="1"/>
</dbReference>
<evidence type="ECO:0000256" key="4">
    <source>
        <dbReference type="ARBA" id="ARBA00022989"/>
    </source>
</evidence>
<gene>
    <name evidence="7" type="ORF">CJOHNSTONI_LOCUS3249</name>
</gene>
<evidence type="ECO:0000256" key="6">
    <source>
        <dbReference type="SAM" id="Phobius"/>
    </source>
</evidence>
<dbReference type="GO" id="GO:0070453">
    <property type="term" value="P:regulation of heme biosynthetic process"/>
    <property type="evidence" value="ECO:0007669"/>
    <property type="project" value="TreeGrafter"/>
</dbReference>
<evidence type="ECO:0000256" key="1">
    <source>
        <dbReference type="ARBA" id="ARBA00004370"/>
    </source>
</evidence>
<evidence type="ECO:0008006" key="9">
    <source>
        <dbReference type="Google" id="ProtNLM"/>
    </source>
</evidence>
<comment type="caution">
    <text evidence="7">The sequence shown here is derived from an EMBL/GenBank/DDBJ whole genome shotgun (WGS) entry which is preliminary data.</text>
</comment>
<comment type="subcellular location">
    <subcellularLocation>
        <location evidence="1">Membrane</location>
    </subcellularLocation>
</comment>
<keyword evidence="5 6" id="KW-0472">Membrane</keyword>
<keyword evidence="3 6" id="KW-0812">Transmembrane</keyword>
<dbReference type="PANTHER" id="PTHR12668">
    <property type="entry name" value="TRANSMEMBRANE PROTEIN 14, 15"/>
    <property type="match status" value="1"/>
</dbReference>
<dbReference type="EMBL" id="CAKAEH010001142">
    <property type="protein sequence ID" value="CAG9532984.1"/>
    <property type="molecule type" value="Genomic_DNA"/>
</dbReference>
<feature type="transmembrane region" description="Helical" evidence="6">
    <location>
        <begin position="31"/>
        <end position="47"/>
    </location>
</feature>
<keyword evidence="8" id="KW-1185">Reference proteome</keyword>
<reference evidence="7" key="1">
    <citation type="submission" date="2021-09" db="EMBL/GenBank/DDBJ databases">
        <authorList>
            <consortium name="Pathogen Informatics"/>
        </authorList>
    </citation>
    <scope>NUCLEOTIDE SEQUENCE</scope>
</reference>
<dbReference type="AlphaFoldDB" id="A0A8J2MLS1"/>
<dbReference type="Pfam" id="PF03647">
    <property type="entry name" value="Tmemb_14"/>
    <property type="match status" value="1"/>
</dbReference>
<keyword evidence="4 6" id="KW-1133">Transmembrane helix</keyword>
<protein>
    <recommendedName>
        <fullName evidence="9">Transmembrane protein 14C</fullName>
    </recommendedName>
</protein>
<dbReference type="Proteomes" id="UP000746747">
    <property type="component" value="Unassembled WGS sequence"/>
</dbReference>
<evidence type="ECO:0000256" key="2">
    <source>
        <dbReference type="ARBA" id="ARBA00007590"/>
    </source>
</evidence>
<name>A0A8J2MLS1_9BILA</name>
<dbReference type="Gene3D" id="1.10.10.1740">
    <property type="entry name" value="Transmembrane protein 14-like"/>
    <property type="match status" value="1"/>
</dbReference>
<evidence type="ECO:0000256" key="5">
    <source>
        <dbReference type="ARBA" id="ARBA00023136"/>
    </source>
</evidence>
<evidence type="ECO:0000313" key="7">
    <source>
        <dbReference type="EMBL" id="CAG9532984.1"/>
    </source>
</evidence>